<organism evidence="8">
    <name type="scientific">Cyprideis torosa</name>
    <dbReference type="NCBI Taxonomy" id="163714"/>
    <lineage>
        <taxon>Eukaryota</taxon>
        <taxon>Metazoa</taxon>
        <taxon>Ecdysozoa</taxon>
        <taxon>Arthropoda</taxon>
        <taxon>Crustacea</taxon>
        <taxon>Oligostraca</taxon>
        <taxon>Ostracoda</taxon>
        <taxon>Podocopa</taxon>
        <taxon>Podocopida</taxon>
        <taxon>Cytherocopina</taxon>
        <taxon>Cytheroidea</taxon>
        <taxon>Cytherideidae</taxon>
        <taxon>Cyprideis</taxon>
    </lineage>
</organism>
<keyword evidence="4" id="KW-0418">Kinase</keyword>
<feature type="region of interest" description="Disordered" evidence="6">
    <location>
        <begin position="367"/>
        <end position="435"/>
    </location>
</feature>
<dbReference type="InterPro" id="IPR032319">
    <property type="entry name" value="CLP1_P"/>
</dbReference>
<feature type="region of interest" description="Disordered" evidence="6">
    <location>
        <begin position="973"/>
        <end position="1004"/>
    </location>
</feature>
<evidence type="ECO:0000256" key="3">
    <source>
        <dbReference type="ARBA" id="ARBA00022741"/>
    </source>
</evidence>
<feature type="compositionally biased region" description="Basic and acidic residues" evidence="6">
    <location>
        <begin position="401"/>
        <end position="413"/>
    </location>
</feature>
<evidence type="ECO:0000256" key="2">
    <source>
        <dbReference type="ARBA" id="ARBA00022679"/>
    </source>
</evidence>
<dbReference type="SUPFAM" id="SSF52540">
    <property type="entry name" value="P-loop containing nucleoside triphosphate hydrolases"/>
    <property type="match status" value="1"/>
</dbReference>
<feature type="domain" description="Clp1 P-loop" evidence="7">
    <location>
        <begin position="780"/>
        <end position="900"/>
    </location>
</feature>
<keyword evidence="3" id="KW-0547">Nucleotide-binding</keyword>
<sequence length="1690" mass="186757">MEVPSPIERSASWSFRLEHRGQMTMAKGQSHTAAGEKLTVPVSKRVPKKISLSTSKVSRKGNASHVVKNKRISDFFKPIVKSGTCEQKAVGGPEEPSSDDQPTSPIITKSGLASSTAKTSETQTKTSWIQTKIKMVSLTSCVRRQTLSDEDPETYASTVDLFLGSEFEMSSRSLPSSPSQTNRKKVRKGFVGGPCRRELADITTRKENLGSMSVETAEALTKNLEALSFSETAQGKKRGWRRVNRKSGRRQKGSSRKKTDPVSKPLSNAAGDSASDSDSVFWEAEEQQPIERPTTLTVSVLPPVSEEVKKVKECEPGSKAALTASKGFRQRASSYSSPRPNFAVRSRSRSFSSAWNPTVVFQGMKEAAASNGDRAKRNRRPVSKFHVFHLPRFPRSVPKTTENKVETKPEAQNRKRSRSPKKSRSLSPWKTGNRSIGGCLTAKDGEIFVNFLATHTREIADLPLKKQQRNKAMLENAEKRLTEINAAVRRSLVSLEETDEQLPELCLPPTSPVSVERPEFVSPPPLLSPSLVAEDLPCAAEPVTPKKPDTDHHNNQQLPERSEVLFKSSGDVEVSTLKKQADDGETNCDKEALWVIDVSSANGFRLKKRKFSQSPEDGEDVALKRIKEQEEIIPNFDGTFDVESVGAVCLGGACLTPETSRRFGFLAFNGGMKTPYYRLSLEMKKSCKEDADLVKHLEEELVQKSVAVVHFRCHELKSLNHLQHHRLHLNLAALRKNPVQVADSCYILPGVDAPQDDRRMVEHEWFREPLAKGSRFLICGPAGCGKSTALRYLTNSLLTRHGHERVGWLDADPGQVEFSVPGCLSFVSISRPILGLPAFHTALGPPGKCPSPGLKISTHFIGSVNISQCKNEYMQYMRILADEMEGFRDPILVNTMGWIRVPSYVGIFPFLYGKMVAHSVCRTTAEPQVVDSLRMGASTTKQALNLGADLMKEVFALIRPTHLMGMYVPNKRHWSTPESSKGSSSSGGKMGEREGQETESDTRNSLELILQNSTEVLRETKIYWQSSSTKKVDRVQNRVYQILGHLSLTPSENAAKPFSFPLASIHFACPAFLRPPPHLVSLLRHSVVGLGKWRLKVSEMEPKKTFDHADSEVPGLTASFLCKIPNPNTMVFLGLGVVTDVVVDLDPKKSVIRLVTGAKPPFDVILLSPDIQIAASPFRHDVPDPSAASKNTCASTTSMSKASLGQKAKSRSSVLVSQPSNGDLVHFVPVASLKAPLTIGNYSQLMFFLDRGGQGVFLIDLSKCVATPPFKSPAHTIFHLDKFQRHIEEDPTSPAGLRDYITMIKNFPGVSSTILIDIVYQSTGRFEMSIKYHERVKKWQILDKVQDVVCSENTGLSLLVRKWDTQRRHFVTYKEIRDAVLSGRDLELSTNSAGCQSPAQMRLKSFQQIHQAQVFSLGEATESIVFGAFLFTNIAPDQSDYVFGIHWNSFRFFPNDTVQLQAGLIEAGSLTNTGLLLLNLPCNLGDGISLRTDDVEKEPVITTDPVQMLRFLVEGRECTIHIETGHCKLIDGNLSMKKTQVGDGSGVWMTSQHHSPRPIFPSPSAVVKAVMRGTVTSWIFDVNSCVDEEGGKSSDRRRIGILLRDWDSGDNSALGFYLLGSSSTLILSAVSSFGLSFSSLFFIMNEDGYVSVNLGMADAFTWDELTGMRSRIYCTFDDVAVRASVTSDEQ</sequence>
<dbReference type="OrthoDB" id="2405412at2759"/>
<dbReference type="PANTHER" id="PTHR12755">
    <property type="entry name" value="CLEAVAGE/POLYADENYLATION FACTOR IA SUBUNIT CLP1P"/>
    <property type="match status" value="1"/>
</dbReference>
<comment type="similarity">
    <text evidence="1">Belongs to the Clp1 family. NOL9/GRC3 subfamily.</text>
</comment>
<feature type="compositionally biased region" description="Polar residues" evidence="6">
    <location>
        <begin position="99"/>
        <end position="124"/>
    </location>
</feature>
<dbReference type="GO" id="GO:0051731">
    <property type="term" value="F:polynucleotide 5'-hydroxyl-kinase activity"/>
    <property type="evidence" value="ECO:0007669"/>
    <property type="project" value="InterPro"/>
</dbReference>
<dbReference type="GO" id="GO:0005634">
    <property type="term" value="C:nucleus"/>
    <property type="evidence" value="ECO:0007669"/>
    <property type="project" value="TreeGrafter"/>
</dbReference>
<evidence type="ECO:0000256" key="5">
    <source>
        <dbReference type="ARBA" id="ARBA00022840"/>
    </source>
</evidence>
<proteinExistence type="inferred from homology"/>
<feature type="compositionally biased region" description="Basic residues" evidence="6">
    <location>
        <begin position="235"/>
        <end position="256"/>
    </location>
</feature>
<gene>
    <name evidence="8" type="ORF">CTOB1V02_LOCUS6474</name>
</gene>
<feature type="compositionally biased region" description="Basic residues" evidence="6">
    <location>
        <begin position="414"/>
        <end position="424"/>
    </location>
</feature>
<feature type="compositionally biased region" description="Basic and acidic residues" evidence="6">
    <location>
        <begin position="990"/>
        <end position="1004"/>
    </location>
</feature>
<dbReference type="Gene3D" id="3.40.50.300">
    <property type="entry name" value="P-loop containing nucleotide triphosphate hydrolases"/>
    <property type="match status" value="1"/>
</dbReference>
<feature type="compositionally biased region" description="Low complexity" evidence="6">
    <location>
        <begin position="267"/>
        <end position="279"/>
    </location>
</feature>
<dbReference type="InterPro" id="IPR045116">
    <property type="entry name" value="Clp1/Grc3"/>
</dbReference>
<dbReference type="GO" id="GO:0005524">
    <property type="term" value="F:ATP binding"/>
    <property type="evidence" value="ECO:0007669"/>
    <property type="project" value="UniProtKB-KW"/>
</dbReference>
<evidence type="ECO:0000256" key="4">
    <source>
        <dbReference type="ARBA" id="ARBA00022777"/>
    </source>
</evidence>
<keyword evidence="5" id="KW-0067">ATP-binding</keyword>
<keyword evidence="2" id="KW-0808">Transferase</keyword>
<accession>A0A7R8WGQ1</accession>
<dbReference type="GO" id="GO:0000448">
    <property type="term" value="P:cleavage in ITS2 between 5.8S rRNA and LSU-rRNA of tricistronic rRNA transcript (SSU-rRNA, 5.8S rRNA, LSU-rRNA)"/>
    <property type="evidence" value="ECO:0007669"/>
    <property type="project" value="TreeGrafter"/>
</dbReference>
<evidence type="ECO:0000256" key="6">
    <source>
        <dbReference type="SAM" id="MobiDB-lite"/>
    </source>
</evidence>
<feature type="region of interest" description="Disordered" evidence="6">
    <location>
        <begin position="540"/>
        <end position="565"/>
    </location>
</feature>
<feature type="region of interest" description="Disordered" evidence="6">
    <location>
        <begin position="319"/>
        <end position="343"/>
    </location>
</feature>
<protein>
    <recommendedName>
        <fullName evidence="7">Clp1 P-loop domain-containing protein</fullName>
    </recommendedName>
</protein>
<evidence type="ECO:0000259" key="7">
    <source>
        <dbReference type="Pfam" id="PF16575"/>
    </source>
</evidence>
<feature type="region of interest" description="Disordered" evidence="6">
    <location>
        <begin position="233"/>
        <end position="288"/>
    </location>
</feature>
<dbReference type="PANTHER" id="PTHR12755:SF3">
    <property type="entry name" value="POLYNUCLEOTIDE 5'-HYDROXYL-KINASE NOL9"/>
    <property type="match status" value="1"/>
</dbReference>
<evidence type="ECO:0000313" key="8">
    <source>
        <dbReference type="EMBL" id="CAD7228594.1"/>
    </source>
</evidence>
<evidence type="ECO:0000256" key="1">
    <source>
        <dbReference type="ARBA" id="ARBA00011003"/>
    </source>
</evidence>
<feature type="compositionally biased region" description="Basic and acidic residues" evidence="6">
    <location>
        <begin position="544"/>
        <end position="564"/>
    </location>
</feature>
<dbReference type="Pfam" id="PF16575">
    <property type="entry name" value="CLP1_P"/>
    <property type="match status" value="1"/>
</dbReference>
<name>A0A7R8WGQ1_9CRUS</name>
<feature type="compositionally biased region" description="Basic residues" evidence="6">
    <location>
        <begin position="376"/>
        <end position="389"/>
    </location>
</feature>
<dbReference type="EMBL" id="OB661607">
    <property type="protein sequence ID" value="CAD7228594.1"/>
    <property type="molecule type" value="Genomic_DNA"/>
</dbReference>
<dbReference type="InterPro" id="IPR027417">
    <property type="entry name" value="P-loop_NTPase"/>
</dbReference>
<feature type="region of interest" description="Disordered" evidence="6">
    <location>
        <begin position="86"/>
        <end position="124"/>
    </location>
</feature>
<reference evidence="8" key="1">
    <citation type="submission" date="2020-11" db="EMBL/GenBank/DDBJ databases">
        <authorList>
            <person name="Tran Van P."/>
        </authorList>
    </citation>
    <scope>NUCLEOTIDE SEQUENCE</scope>
</reference>